<feature type="transmembrane region" description="Helical" evidence="1">
    <location>
        <begin position="67"/>
        <end position="83"/>
    </location>
</feature>
<comment type="caution">
    <text evidence="2">The sequence shown here is derived from an EMBL/GenBank/DDBJ whole genome shotgun (WGS) entry which is preliminary data.</text>
</comment>
<evidence type="ECO:0000313" key="2">
    <source>
        <dbReference type="EMBL" id="GFH44657.1"/>
    </source>
</evidence>
<evidence type="ECO:0000256" key="1">
    <source>
        <dbReference type="SAM" id="Phobius"/>
    </source>
</evidence>
<name>A0AAD3GZ31_9STRA</name>
<dbReference type="Proteomes" id="UP001054902">
    <property type="component" value="Unassembled WGS sequence"/>
</dbReference>
<evidence type="ECO:0000313" key="3">
    <source>
        <dbReference type="Proteomes" id="UP001054902"/>
    </source>
</evidence>
<dbReference type="AlphaFoldDB" id="A0AAD3GZ31"/>
<protein>
    <submittedName>
        <fullName evidence="2">Uncharacterized protein</fullName>
    </submittedName>
</protein>
<sequence>MKLDRGICQQSAVCRDQFLGSAESCWISTYVNLALGIYLNLLCEYLFANINYNSFDADDKKTIERRVKSVTGSLLVIIPFVIFEGDDEGTLGKFIYYGAFVVSIYTRSLTVWNYISWTPDPVTGAANKWFSIAMAPQKVLRKLVG</sequence>
<keyword evidence="1" id="KW-0812">Transmembrane</keyword>
<gene>
    <name evidence="2" type="ORF">CTEN210_01130</name>
</gene>
<reference evidence="2 3" key="1">
    <citation type="journal article" date="2021" name="Sci. Rep.">
        <title>The genome of the diatom Chaetoceros tenuissimus carries an ancient integrated fragment of an extant virus.</title>
        <authorList>
            <person name="Hongo Y."/>
            <person name="Kimura K."/>
            <person name="Takaki Y."/>
            <person name="Yoshida Y."/>
            <person name="Baba S."/>
            <person name="Kobayashi G."/>
            <person name="Nagasaki K."/>
            <person name="Hano T."/>
            <person name="Tomaru Y."/>
        </authorList>
    </citation>
    <scope>NUCLEOTIDE SEQUENCE [LARGE SCALE GENOMIC DNA]</scope>
    <source>
        <strain evidence="2 3">NIES-3715</strain>
    </source>
</reference>
<keyword evidence="1" id="KW-0472">Membrane</keyword>
<keyword evidence="3" id="KW-1185">Reference proteome</keyword>
<keyword evidence="1" id="KW-1133">Transmembrane helix</keyword>
<accession>A0AAD3GZ31</accession>
<feature type="transmembrane region" description="Helical" evidence="1">
    <location>
        <begin position="27"/>
        <end position="47"/>
    </location>
</feature>
<organism evidence="2 3">
    <name type="scientific">Chaetoceros tenuissimus</name>
    <dbReference type="NCBI Taxonomy" id="426638"/>
    <lineage>
        <taxon>Eukaryota</taxon>
        <taxon>Sar</taxon>
        <taxon>Stramenopiles</taxon>
        <taxon>Ochrophyta</taxon>
        <taxon>Bacillariophyta</taxon>
        <taxon>Coscinodiscophyceae</taxon>
        <taxon>Chaetocerotophycidae</taxon>
        <taxon>Chaetocerotales</taxon>
        <taxon>Chaetocerotaceae</taxon>
        <taxon>Chaetoceros</taxon>
    </lineage>
</organism>
<proteinExistence type="predicted"/>
<feature type="transmembrane region" description="Helical" evidence="1">
    <location>
        <begin position="95"/>
        <end position="115"/>
    </location>
</feature>
<dbReference type="EMBL" id="BLLK01000020">
    <property type="protein sequence ID" value="GFH44657.1"/>
    <property type="molecule type" value="Genomic_DNA"/>
</dbReference>